<reference evidence="3" key="3">
    <citation type="submission" date="2025-08" db="UniProtKB">
        <authorList>
            <consortium name="RefSeq"/>
        </authorList>
    </citation>
    <scope>IDENTIFICATION</scope>
    <source>
        <strain evidence="3">CBS 342.82</strain>
    </source>
</reference>
<evidence type="ECO:0000256" key="1">
    <source>
        <dbReference type="SAM" id="MobiDB-lite"/>
    </source>
</evidence>
<gene>
    <name evidence="3" type="ORF">K489DRAFT_78165</name>
</gene>
<organism evidence="3">
    <name type="scientific">Dissoconium aciculare CBS 342.82</name>
    <dbReference type="NCBI Taxonomy" id="1314786"/>
    <lineage>
        <taxon>Eukaryota</taxon>
        <taxon>Fungi</taxon>
        <taxon>Dikarya</taxon>
        <taxon>Ascomycota</taxon>
        <taxon>Pezizomycotina</taxon>
        <taxon>Dothideomycetes</taxon>
        <taxon>Dothideomycetidae</taxon>
        <taxon>Mycosphaerellales</taxon>
        <taxon>Dissoconiaceae</taxon>
        <taxon>Dissoconium</taxon>
    </lineage>
</organism>
<reference evidence="3" key="1">
    <citation type="submission" date="2020-01" db="EMBL/GenBank/DDBJ databases">
        <authorList>
            <consortium name="DOE Joint Genome Institute"/>
            <person name="Haridas S."/>
            <person name="Albert R."/>
            <person name="Binder M."/>
            <person name="Bloem J."/>
            <person name="Labutti K."/>
            <person name="Salamov A."/>
            <person name="Andreopoulos B."/>
            <person name="Baker S.E."/>
            <person name="Barry K."/>
            <person name="Bills G."/>
            <person name="Bluhm B.H."/>
            <person name="Cannon C."/>
            <person name="Castanera R."/>
            <person name="Culley D.E."/>
            <person name="Daum C."/>
            <person name="Ezra D."/>
            <person name="Gonzalez J.B."/>
            <person name="Henrissat B."/>
            <person name="Kuo A."/>
            <person name="Liang C."/>
            <person name="Lipzen A."/>
            <person name="Lutzoni F."/>
            <person name="Magnuson J."/>
            <person name="Mondo S."/>
            <person name="Nolan M."/>
            <person name="Ohm R."/>
            <person name="Pangilinan J."/>
            <person name="Park H.-J."/>
            <person name="Ramirez L."/>
            <person name="Alfaro M."/>
            <person name="Sun H."/>
            <person name="Tritt A."/>
            <person name="Yoshinaga Y."/>
            <person name="Zwiers L.-H."/>
            <person name="Turgeon B.G."/>
            <person name="Goodwin S.B."/>
            <person name="Spatafora J.W."/>
            <person name="Crous P.W."/>
            <person name="Grigoriev I.V."/>
        </authorList>
    </citation>
    <scope>NUCLEOTIDE SEQUENCE</scope>
    <source>
        <strain evidence="3">CBS 342.82</strain>
    </source>
</reference>
<dbReference type="RefSeq" id="XP_033456295.1">
    <property type="nucleotide sequence ID" value="XM_033608918.1"/>
</dbReference>
<keyword evidence="2" id="KW-1185">Reference proteome</keyword>
<dbReference type="Proteomes" id="UP000504637">
    <property type="component" value="Unplaced"/>
</dbReference>
<proteinExistence type="predicted"/>
<reference evidence="3" key="2">
    <citation type="submission" date="2020-04" db="EMBL/GenBank/DDBJ databases">
        <authorList>
            <consortium name="NCBI Genome Project"/>
        </authorList>
    </citation>
    <scope>NUCLEOTIDE SEQUENCE</scope>
    <source>
        <strain evidence="3">CBS 342.82</strain>
    </source>
</reference>
<protein>
    <submittedName>
        <fullName evidence="3">Uncharacterized protein</fullName>
    </submittedName>
</protein>
<evidence type="ECO:0000313" key="2">
    <source>
        <dbReference type="Proteomes" id="UP000504637"/>
    </source>
</evidence>
<feature type="region of interest" description="Disordered" evidence="1">
    <location>
        <begin position="97"/>
        <end position="116"/>
    </location>
</feature>
<accession>A0A6J3LVE2</accession>
<name>A0A6J3LVE2_9PEZI</name>
<sequence length="221" mass="24754">MYKLYPFLSLKCVSSYTTLIAINGIPEKRSYKTVNPCRCLEMAGRPSATSSLDQKHEVNFIQGRCTIVHNRTVTCILRPLSQWRHIPMSQIVQQSGTRSMRRQLGGRSRSSIEKRPPRTSTAFIAGVWMGAKDDLCWLVIPLRCAGRPQHIKSSSSLCINFGTSRVRSKFLLNESSVTVLIEGGEPHEPVLQDLHENTRLEIHASPQLRGAELVKGVLCTP</sequence>
<dbReference type="AlphaFoldDB" id="A0A6J3LVE2"/>
<evidence type="ECO:0000313" key="3">
    <source>
        <dbReference type="RefSeq" id="XP_033456295.1"/>
    </source>
</evidence>
<dbReference type="GeneID" id="54366719"/>